<gene>
    <name evidence="1" type="ORF">chiPu_0021344</name>
</gene>
<sequence length="73" mass="8383">NRNRQYHTTGFPDPVYEEIEVQELGTGTGLNSISSLNKLDYADSELHEYEDVNVEDSLALDDIEFGRQYDDIQ</sequence>
<evidence type="ECO:0000313" key="1">
    <source>
        <dbReference type="EMBL" id="GCC20316.1"/>
    </source>
</evidence>
<dbReference type="AlphaFoldDB" id="A0A401RQA3"/>
<accession>A0A401RQA3</accession>
<protein>
    <submittedName>
        <fullName evidence="1">Uncharacterized protein</fullName>
    </submittedName>
</protein>
<name>A0A401RQA3_CHIPU</name>
<organism evidence="1 2">
    <name type="scientific">Chiloscyllium punctatum</name>
    <name type="common">Brownbanded bambooshark</name>
    <name type="synonym">Hemiscyllium punctatum</name>
    <dbReference type="NCBI Taxonomy" id="137246"/>
    <lineage>
        <taxon>Eukaryota</taxon>
        <taxon>Metazoa</taxon>
        <taxon>Chordata</taxon>
        <taxon>Craniata</taxon>
        <taxon>Vertebrata</taxon>
        <taxon>Chondrichthyes</taxon>
        <taxon>Elasmobranchii</taxon>
        <taxon>Galeomorphii</taxon>
        <taxon>Galeoidea</taxon>
        <taxon>Orectolobiformes</taxon>
        <taxon>Hemiscylliidae</taxon>
        <taxon>Chiloscyllium</taxon>
    </lineage>
</organism>
<proteinExistence type="predicted"/>
<dbReference type="EMBL" id="BEZZ01003744">
    <property type="protein sequence ID" value="GCC20316.1"/>
    <property type="molecule type" value="Genomic_DNA"/>
</dbReference>
<reference evidence="1 2" key="1">
    <citation type="journal article" date="2018" name="Nat. Ecol. Evol.">
        <title>Shark genomes provide insights into elasmobranch evolution and the origin of vertebrates.</title>
        <authorList>
            <person name="Hara Y"/>
            <person name="Yamaguchi K"/>
            <person name="Onimaru K"/>
            <person name="Kadota M"/>
            <person name="Koyanagi M"/>
            <person name="Keeley SD"/>
            <person name="Tatsumi K"/>
            <person name="Tanaka K"/>
            <person name="Motone F"/>
            <person name="Kageyama Y"/>
            <person name="Nozu R"/>
            <person name="Adachi N"/>
            <person name="Nishimura O"/>
            <person name="Nakagawa R"/>
            <person name="Tanegashima C"/>
            <person name="Kiyatake I"/>
            <person name="Matsumoto R"/>
            <person name="Murakumo K"/>
            <person name="Nishida K"/>
            <person name="Terakita A"/>
            <person name="Kuratani S"/>
            <person name="Sato K"/>
            <person name="Hyodo S Kuraku.S."/>
        </authorList>
    </citation>
    <scope>NUCLEOTIDE SEQUENCE [LARGE SCALE GENOMIC DNA]</scope>
</reference>
<keyword evidence="2" id="KW-1185">Reference proteome</keyword>
<comment type="caution">
    <text evidence="1">The sequence shown here is derived from an EMBL/GenBank/DDBJ whole genome shotgun (WGS) entry which is preliminary data.</text>
</comment>
<evidence type="ECO:0000313" key="2">
    <source>
        <dbReference type="Proteomes" id="UP000287033"/>
    </source>
</evidence>
<dbReference type="Proteomes" id="UP000287033">
    <property type="component" value="Unassembled WGS sequence"/>
</dbReference>
<feature type="non-terminal residue" evidence="1">
    <location>
        <position position="1"/>
    </location>
</feature>